<dbReference type="InterPro" id="IPR006091">
    <property type="entry name" value="Acyl-CoA_Oxase/DH_mid-dom"/>
</dbReference>
<evidence type="ECO:0000256" key="5">
    <source>
        <dbReference type="ARBA" id="ARBA00023002"/>
    </source>
</evidence>
<dbReference type="SUPFAM" id="SSF56645">
    <property type="entry name" value="Acyl-CoA dehydrogenase NM domain-like"/>
    <property type="match status" value="1"/>
</dbReference>
<evidence type="ECO:0000256" key="4">
    <source>
        <dbReference type="ARBA" id="ARBA00022827"/>
    </source>
</evidence>
<dbReference type="PANTHER" id="PTHR43884:SF12">
    <property type="entry name" value="ISOVALERYL-COA DEHYDROGENASE, MITOCHONDRIAL-RELATED"/>
    <property type="match status" value="1"/>
</dbReference>
<dbReference type="RefSeq" id="WP_090213900.1">
    <property type="nucleotide sequence ID" value="NZ_FOYO01000001.1"/>
</dbReference>
<dbReference type="SUPFAM" id="SSF47203">
    <property type="entry name" value="Acyl-CoA dehydrogenase C-terminal domain-like"/>
    <property type="match status" value="1"/>
</dbReference>
<evidence type="ECO:0000259" key="9">
    <source>
        <dbReference type="Pfam" id="PF02771"/>
    </source>
</evidence>
<dbReference type="GO" id="GO:0050660">
    <property type="term" value="F:flavin adenine dinucleotide binding"/>
    <property type="evidence" value="ECO:0007669"/>
    <property type="project" value="InterPro"/>
</dbReference>
<dbReference type="EMBL" id="FOYO01000001">
    <property type="protein sequence ID" value="SFR40122.1"/>
    <property type="molecule type" value="Genomic_DNA"/>
</dbReference>
<dbReference type="Gene3D" id="1.20.140.10">
    <property type="entry name" value="Butyryl-CoA Dehydrogenase, subunit A, domain 3"/>
    <property type="match status" value="1"/>
</dbReference>
<dbReference type="InterPro" id="IPR006089">
    <property type="entry name" value="Acyl-CoA_DH_CS"/>
</dbReference>
<proteinExistence type="inferred from homology"/>
<gene>
    <name evidence="10" type="ORF">SAMN04488002_1270</name>
</gene>
<organism evidence="10 11">
    <name type="scientific">Litoreibacter janthinus</name>
    <dbReference type="NCBI Taxonomy" id="670154"/>
    <lineage>
        <taxon>Bacteria</taxon>
        <taxon>Pseudomonadati</taxon>
        <taxon>Pseudomonadota</taxon>
        <taxon>Alphaproteobacteria</taxon>
        <taxon>Rhodobacterales</taxon>
        <taxon>Roseobacteraceae</taxon>
        <taxon>Litoreibacter</taxon>
    </lineage>
</organism>
<dbReference type="OrthoDB" id="9769473at2"/>
<reference evidence="11" key="1">
    <citation type="submission" date="2016-10" db="EMBL/GenBank/DDBJ databases">
        <authorList>
            <person name="Varghese N."/>
            <person name="Submissions S."/>
        </authorList>
    </citation>
    <scope>NUCLEOTIDE SEQUENCE [LARGE SCALE GENOMIC DNA]</scope>
    <source>
        <strain evidence="11">DSM 26921</strain>
    </source>
</reference>
<keyword evidence="4 6" id="KW-0274">FAD</keyword>
<evidence type="ECO:0000256" key="3">
    <source>
        <dbReference type="ARBA" id="ARBA00022630"/>
    </source>
</evidence>
<evidence type="ECO:0000313" key="11">
    <source>
        <dbReference type="Proteomes" id="UP000199658"/>
    </source>
</evidence>
<dbReference type="STRING" id="670154.SAMN04488002_1270"/>
<feature type="domain" description="Acyl-CoA oxidase/dehydrogenase middle" evidence="8">
    <location>
        <begin position="135"/>
        <end position="231"/>
    </location>
</feature>
<dbReference type="Pfam" id="PF02771">
    <property type="entry name" value="Acyl-CoA_dh_N"/>
    <property type="match status" value="1"/>
</dbReference>
<dbReference type="PROSITE" id="PS00072">
    <property type="entry name" value="ACYL_COA_DH_1"/>
    <property type="match status" value="1"/>
</dbReference>
<feature type="domain" description="Acyl-CoA dehydrogenase/oxidase C-terminal" evidence="7">
    <location>
        <begin position="243"/>
        <end position="389"/>
    </location>
</feature>
<dbReference type="InterPro" id="IPR013786">
    <property type="entry name" value="AcylCoA_DH/ox_N"/>
</dbReference>
<evidence type="ECO:0000259" key="8">
    <source>
        <dbReference type="Pfam" id="PF02770"/>
    </source>
</evidence>
<sequence>MRTIRNLSRTTDAGTYRTDLVETLAEALDQWAPLLNEGWQADDQASTFGDSRWRAMVDAGLTGLSTSEEHGGMALSVAELTDVLVHLGYVCEDSGLGFSLATHLCSTCIPIQHFGGDELKSDLLPQLAAAEVVGAHAITEPDSGSDAFAMKTHAIKDGNDYILSGEKCYISNAPIADICVVYARTHPEKGALGGFSAFAVDCNADGFTIGKSRKKMGLRTAPMADLYFDDVRVPESRLIGREGQGFSILDYVMKWEILCVFALQVGEMRRQLERCISFAKSRQQFGAAIGSYQAISHRVSDMHIRLENARNWLGRAVNAMEGGGQASLEIASAKLAISEAHVANSMDAVTLHGGAGYMLETGIESHLRNAIGGLIYSGSSDIQKNRISAMLGL</sequence>
<dbReference type="GO" id="GO:0003995">
    <property type="term" value="F:acyl-CoA dehydrogenase activity"/>
    <property type="evidence" value="ECO:0007669"/>
    <property type="project" value="InterPro"/>
</dbReference>
<accession>A0A1I6GD50</accession>
<feature type="domain" description="Acyl-CoA dehydrogenase/oxidase N-terminal" evidence="9">
    <location>
        <begin position="41"/>
        <end position="131"/>
    </location>
</feature>
<dbReference type="Pfam" id="PF00441">
    <property type="entry name" value="Acyl-CoA_dh_1"/>
    <property type="match status" value="1"/>
</dbReference>
<dbReference type="PIRSF" id="PIRSF016578">
    <property type="entry name" value="HsaA"/>
    <property type="match status" value="1"/>
</dbReference>
<evidence type="ECO:0000256" key="6">
    <source>
        <dbReference type="RuleBase" id="RU362125"/>
    </source>
</evidence>
<dbReference type="Proteomes" id="UP000199658">
    <property type="component" value="Unassembled WGS sequence"/>
</dbReference>
<keyword evidence="3 6" id="KW-0285">Flavoprotein</keyword>
<evidence type="ECO:0000259" key="7">
    <source>
        <dbReference type="Pfam" id="PF00441"/>
    </source>
</evidence>
<dbReference type="InterPro" id="IPR036250">
    <property type="entry name" value="AcylCo_DH-like_C"/>
</dbReference>
<dbReference type="Pfam" id="PF02770">
    <property type="entry name" value="Acyl-CoA_dh_M"/>
    <property type="match status" value="1"/>
</dbReference>
<evidence type="ECO:0000313" key="10">
    <source>
        <dbReference type="EMBL" id="SFR40122.1"/>
    </source>
</evidence>
<dbReference type="Gene3D" id="2.40.110.10">
    <property type="entry name" value="Butyryl-CoA Dehydrogenase, subunit A, domain 2"/>
    <property type="match status" value="1"/>
</dbReference>
<dbReference type="AlphaFoldDB" id="A0A1I6GD50"/>
<dbReference type="InterPro" id="IPR046373">
    <property type="entry name" value="Acyl-CoA_Oxase/DH_mid-dom_sf"/>
</dbReference>
<keyword evidence="5 6" id="KW-0560">Oxidoreductase</keyword>
<protein>
    <submittedName>
        <fullName evidence="10">Acyl-CoA dehydrogenase</fullName>
    </submittedName>
</protein>
<name>A0A1I6GD50_9RHOB</name>
<dbReference type="InterPro" id="IPR009100">
    <property type="entry name" value="AcylCoA_DH/oxidase_NM_dom_sf"/>
</dbReference>
<dbReference type="FunFam" id="2.40.110.10:FF:000001">
    <property type="entry name" value="Acyl-CoA dehydrogenase, mitochondrial"/>
    <property type="match status" value="1"/>
</dbReference>
<dbReference type="InterPro" id="IPR009075">
    <property type="entry name" value="AcylCo_DH/oxidase_C"/>
</dbReference>
<evidence type="ECO:0000256" key="1">
    <source>
        <dbReference type="ARBA" id="ARBA00001974"/>
    </source>
</evidence>
<keyword evidence="11" id="KW-1185">Reference proteome</keyword>
<dbReference type="InterPro" id="IPR037069">
    <property type="entry name" value="AcylCoA_DH/ox_N_sf"/>
</dbReference>
<comment type="similarity">
    <text evidence="2 6">Belongs to the acyl-CoA dehydrogenase family.</text>
</comment>
<comment type="cofactor">
    <cofactor evidence="1 6">
        <name>FAD</name>
        <dbReference type="ChEBI" id="CHEBI:57692"/>
    </cofactor>
</comment>
<dbReference type="Gene3D" id="1.10.540.10">
    <property type="entry name" value="Acyl-CoA dehydrogenase/oxidase, N-terminal domain"/>
    <property type="match status" value="1"/>
</dbReference>
<evidence type="ECO:0000256" key="2">
    <source>
        <dbReference type="ARBA" id="ARBA00009347"/>
    </source>
</evidence>
<dbReference type="PANTHER" id="PTHR43884">
    <property type="entry name" value="ACYL-COA DEHYDROGENASE"/>
    <property type="match status" value="1"/>
</dbReference>